<reference evidence="3 4" key="1">
    <citation type="submission" date="2018-06" db="EMBL/GenBank/DDBJ databases">
        <title>Paenibacillus imtechensis sp. nov.</title>
        <authorList>
            <person name="Pinnaka A.K."/>
            <person name="Singh H."/>
            <person name="Kaur M."/>
        </authorList>
    </citation>
    <scope>NUCLEOTIDE SEQUENCE [LARGE SCALE GENOMIC DNA]</scope>
    <source>
        <strain evidence="3 4">SMB1</strain>
    </source>
</reference>
<dbReference type="GO" id="GO:0000166">
    <property type="term" value="F:nucleotide binding"/>
    <property type="evidence" value="ECO:0007669"/>
    <property type="project" value="InterPro"/>
</dbReference>
<dbReference type="OrthoDB" id="9815825at2"/>
<dbReference type="AlphaFoldDB" id="A0A2W1L6V7"/>
<accession>A0A2W1L6V7</accession>
<evidence type="ECO:0000313" key="4">
    <source>
        <dbReference type="Proteomes" id="UP000249522"/>
    </source>
</evidence>
<dbReference type="InterPro" id="IPR052515">
    <property type="entry name" value="Gfo/Idh/MocA_Oxidoreductase"/>
</dbReference>
<dbReference type="Pfam" id="PF01408">
    <property type="entry name" value="GFO_IDH_MocA"/>
    <property type="match status" value="1"/>
</dbReference>
<dbReference type="InterPro" id="IPR000683">
    <property type="entry name" value="Gfo/Idh/MocA-like_OxRdtase_N"/>
</dbReference>
<gene>
    <name evidence="3" type="ORF">DNH61_17175</name>
</gene>
<dbReference type="PANTHER" id="PTHR43249">
    <property type="entry name" value="UDP-N-ACETYL-2-AMINO-2-DEOXY-D-GLUCURONATE OXIDASE"/>
    <property type="match status" value="1"/>
</dbReference>
<protein>
    <submittedName>
        <fullName evidence="3">Gfo/Idh/MocA family oxidoreductase</fullName>
    </submittedName>
</protein>
<dbReference type="InterPro" id="IPR036291">
    <property type="entry name" value="NAD(P)-bd_dom_sf"/>
</dbReference>
<name>A0A2W1L6V7_9BACL</name>
<feature type="domain" description="Gfo/Idh/MocA-like oxidoreductase N-terminal" evidence="1">
    <location>
        <begin position="3"/>
        <end position="122"/>
    </location>
</feature>
<dbReference type="Gene3D" id="3.30.360.10">
    <property type="entry name" value="Dihydrodipicolinate Reductase, domain 2"/>
    <property type="match status" value="1"/>
</dbReference>
<dbReference type="Pfam" id="PF22725">
    <property type="entry name" value="GFO_IDH_MocA_C3"/>
    <property type="match status" value="1"/>
</dbReference>
<dbReference type="EMBL" id="QKRB01000051">
    <property type="protein sequence ID" value="PZD94683.1"/>
    <property type="molecule type" value="Genomic_DNA"/>
</dbReference>
<evidence type="ECO:0000259" key="2">
    <source>
        <dbReference type="Pfam" id="PF22725"/>
    </source>
</evidence>
<dbReference type="PANTHER" id="PTHR43249:SF1">
    <property type="entry name" value="D-GLUCOSIDE 3-DEHYDROGENASE"/>
    <property type="match status" value="1"/>
</dbReference>
<evidence type="ECO:0000259" key="1">
    <source>
        <dbReference type="Pfam" id="PF01408"/>
    </source>
</evidence>
<dbReference type="SUPFAM" id="SSF55347">
    <property type="entry name" value="Glyceraldehyde-3-phosphate dehydrogenase-like, C-terminal domain"/>
    <property type="match status" value="1"/>
</dbReference>
<comment type="caution">
    <text evidence="3">The sequence shown here is derived from an EMBL/GenBank/DDBJ whole genome shotgun (WGS) entry which is preliminary data.</text>
</comment>
<proteinExistence type="predicted"/>
<dbReference type="Gene3D" id="3.40.50.720">
    <property type="entry name" value="NAD(P)-binding Rossmann-like Domain"/>
    <property type="match status" value="1"/>
</dbReference>
<dbReference type="SUPFAM" id="SSF51735">
    <property type="entry name" value="NAD(P)-binding Rossmann-fold domains"/>
    <property type="match status" value="1"/>
</dbReference>
<dbReference type="RefSeq" id="WP_111147904.1">
    <property type="nucleotide sequence ID" value="NZ_QKRB01000051.1"/>
</dbReference>
<organism evidence="3 4">
    <name type="scientific">Paenibacillus sambharensis</name>
    <dbReference type="NCBI Taxonomy" id="1803190"/>
    <lineage>
        <taxon>Bacteria</taxon>
        <taxon>Bacillati</taxon>
        <taxon>Bacillota</taxon>
        <taxon>Bacilli</taxon>
        <taxon>Bacillales</taxon>
        <taxon>Paenibacillaceae</taxon>
        <taxon>Paenibacillus</taxon>
    </lineage>
</organism>
<dbReference type="Proteomes" id="UP000249522">
    <property type="component" value="Unassembled WGS sequence"/>
</dbReference>
<sequence length="324" mass="35352">MTLRIGIAGTGWFAKMHADLLETKEDVQVAGFSGTTLAKAEAAARPYRHATGYSSLTAMLDGCKPDAVYICVPPFAHGELESELVARRIPFLVEKPLGTGAEEPRRIEAAVREAGLLTSVGYHFRYMDAASRARDLLKERTPGMALGYWNGGMPGVGWWRRQEGSGGQFVEQTTHIVDLLRYLLGEVTEVYAAYAQAAMHQLHEGVTVPDVGTVTMKLASGLVATVSNTCMLPIDHMTGLHIYTSSGVMELSHHSLRDLEAGRTTEYRNLSNPYERETEAFLHAVRTGDRSMILSDYSDALLTQEVTAAANESARTGQPVALHL</sequence>
<feature type="domain" description="GFO/IDH/MocA-like oxidoreductase" evidence="2">
    <location>
        <begin position="156"/>
        <end position="249"/>
    </location>
</feature>
<evidence type="ECO:0000313" key="3">
    <source>
        <dbReference type="EMBL" id="PZD94683.1"/>
    </source>
</evidence>
<dbReference type="InterPro" id="IPR055170">
    <property type="entry name" value="GFO_IDH_MocA-like_dom"/>
</dbReference>
<keyword evidence="4" id="KW-1185">Reference proteome</keyword>